<protein>
    <submittedName>
        <fullName evidence="2 3">Uncharacterized protein LOC107421869</fullName>
    </submittedName>
</protein>
<sequence length="823" mass="91351">MAKQVTTLFLEDWLKSISGCSSAFNSANSSPSSARAIIQAWAELRDSLQHQSFHSQHLQSLKTLINSQTSLHVADPQAKLVLSILSSPKLSLPHESYPLFLRLLYIWVKKSTRPSSVLIDSAVEVIAHFFLTQFDHSKSPILFSEGLLLLGFLSSAPLSSESSKTVSLGLISRLLEKRYRLIGSFQDIIPNVLAGIGYALSSSVSVHYSRILNSLLGIWGKEGGPPGSLSHGLMILHLMEWVTSSSINSRSVEKLNVFSHDTLETLKASSVPFAVVMAAAGVLRTLNKSAVNGAGLDIVSRLRISLEDRIEFVARDLISIQRGFTESGNNLTDNLCLECVALALARSGPVSSRAPFFMCLAFALLTGNFPLRALYAKLIEPLHGGSAGLRLSEVKEHLDGVLFKEAGAITAVFCSQYVSVDEESQVVVENLIWDYCNYIYLEHRQVALVLRGKEEELLVDMEKIAESAFLMVVVFALAVTKHKLNSKFNQETQVDVSVRILVSFSCLEYFRRIRLPEYMDTIRGVVARVQDNNSACVSFVESMPAYIDLTNGPDFAFLRKMEYIWSKDEVQTARILFYLRVIPTCIERLPTPVFRKVVAPTMFLYLGHPNGKVARASHSMFVSFISSGKDANEDEQVSLKGQLVFYYMERSLLGYPGITPFEGMASGVSALVRHLPAGSPAIFYCIHSLAAKANRLVKKDLTQQADMWKNWQGESEPCKKILDLLLRLISIVDIQVLPDLMKLFAQLVVELPQDGQNMVLNELYSQVAESDDVTRKPTLVSWVQSLSYLCFQGVTSRKQKSEENVAYAQTIDPSTHTGINARL</sequence>
<dbReference type="GeneID" id="107421869"/>
<accession>A0A6P4ALD4</accession>
<organism evidence="1 3">
    <name type="scientific">Ziziphus jujuba</name>
    <name type="common">Chinese jujube</name>
    <name type="synonym">Ziziphus sativa</name>
    <dbReference type="NCBI Taxonomy" id="326968"/>
    <lineage>
        <taxon>Eukaryota</taxon>
        <taxon>Viridiplantae</taxon>
        <taxon>Streptophyta</taxon>
        <taxon>Embryophyta</taxon>
        <taxon>Tracheophyta</taxon>
        <taxon>Spermatophyta</taxon>
        <taxon>Magnoliopsida</taxon>
        <taxon>eudicotyledons</taxon>
        <taxon>Gunneridae</taxon>
        <taxon>Pentapetalae</taxon>
        <taxon>rosids</taxon>
        <taxon>fabids</taxon>
        <taxon>Rosales</taxon>
        <taxon>Rhamnaceae</taxon>
        <taxon>Paliureae</taxon>
        <taxon>Ziziphus</taxon>
    </lineage>
</organism>
<evidence type="ECO:0000313" key="4">
    <source>
        <dbReference type="RefSeq" id="XP_015886702.2"/>
    </source>
</evidence>
<dbReference type="Proteomes" id="UP001652623">
    <property type="component" value="Chromosome 3"/>
</dbReference>
<keyword evidence="1" id="KW-1185">Reference proteome</keyword>
<dbReference type="RefSeq" id="XP_015886702.2">
    <property type="nucleotide sequence ID" value="XM_016031216.4"/>
</dbReference>
<dbReference type="RefSeq" id="XP_015886701.2">
    <property type="nucleotide sequence ID" value="XM_016031215.4"/>
</dbReference>
<dbReference type="RefSeq" id="XP_060672035.1">
    <property type="nucleotide sequence ID" value="XM_060816052.1"/>
</dbReference>
<dbReference type="AlphaFoldDB" id="A0A6P4ALD4"/>
<dbReference type="KEGG" id="zju:107421869"/>
<gene>
    <name evidence="2 3 4 5" type="primary">LOC107421869</name>
</gene>
<name>A0A6P4ALD4_ZIZJJ</name>
<reference evidence="2 3" key="1">
    <citation type="submission" date="2025-05" db="UniProtKB">
        <authorList>
            <consortium name="RefSeq"/>
        </authorList>
    </citation>
    <scope>IDENTIFICATION</scope>
    <source>
        <tissue evidence="2 3">Seedling</tissue>
    </source>
</reference>
<proteinExistence type="predicted"/>
<dbReference type="RefSeq" id="XP_015886700.2">
    <property type="nucleotide sequence ID" value="XM_016031214.4"/>
</dbReference>
<evidence type="ECO:0000313" key="1">
    <source>
        <dbReference type="Proteomes" id="UP001652623"/>
    </source>
</evidence>
<dbReference type="PANTHER" id="PTHR36337">
    <property type="entry name" value="OBSCURIN-LIKE PROTEIN"/>
    <property type="match status" value="1"/>
</dbReference>
<evidence type="ECO:0000313" key="5">
    <source>
        <dbReference type="RefSeq" id="XP_060672035.1"/>
    </source>
</evidence>
<evidence type="ECO:0000313" key="2">
    <source>
        <dbReference type="RefSeq" id="XP_015886700.2"/>
    </source>
</evidence>
<evidence type="ECO:0000313" key="3">
    <source>
        <dbReference type="RefSeq" id="XP_015886701.2"/>
    </source>
</evidence>
<dbReference type="PANTHER" id="PTHR36337:SF1">
    <property type="entry name" value="OBSCURIN-LIKE PROTEIN"/>
    <property type="match status" value="1"/>
</dbReference>